<dbReference type="GO" id="GO:0005737">
    <property type="term" value="C:cytoplasm"/>
    <property type="evidence" value="ECO:0007669"/>
    <property type="project" value="UniProtKB-SubCell"/>
</dbReference>
<keyword evidence="6" id="KW-1185">Reference proteome</keyword>
<dbReference type="PANTHER" id="PTHR20982">
    <property type="entry name" value="RIBOSOME RECYCLING FACTOR"/>
    <property type="match status" value="1"/>
</dbReference>
<dbReference type="Pfam" id="PF01765">
    <property type="entry name" value="RRF"/>
    <property type="match status" value="1"/>
</dbReference>
<dbReference type="FunFam" id="3.30.1360.40:FF:000001">
    <property type="entry name" value="Ribosome-recycling factor"/>
    <property type="match status" value="1"/>
</dbReference>
<evidence type="ECO:0000313" key="5">
    <source>
        <dbReference type="EMBL" id="KFB07912.1"/>
    </source>
</evidence>
<dbReference type="EMBL" id="AWQU01000047">
    <property type="protein sequence ID" value="KFB07912.1"/>
    <property type="molecule type" value="Genomic_DNA"/>
</dbReference>
<comment type="subcellular location">
    <subcellularLocation>
        <location evidence="3">Cytoplasm</location>
    </subcellularLocation>
</comment>
<dbReference type="HAMAP" id="MF_00040">
    <property type="entry name" value="RRF"/>
    <property type="match status" value="1"/>
</dbReference>
<dbReference type="InterPro" id="IPR023584">
    <property type="entry name" value="Ribosome_recyc_fac_dom"/>
</dbReference>
<dbReference type="AlphaFoldDB" id="A0A084U4M6"/>
<proteinExistence type="inferred from homology"/>
<dbReference type="SUPFAM" id="SSF55194">
    <property type="entry name" value="Ribosome recycling factor, RRF"/>
    <property type="match status" value="1"/>
</dbReference>
<dbReference type="NCBIfam" id="TIGR00496">
    <property type="entry name" value="frr"/>
    <property type="match status" value="1"/>
</dbReference>
<dbReference type="GO" id="GO:0043023">
    <property type="term" value="F:ribosomal large subunit binding"/>
    <property type="evidence" value="ECO:0007669"/>
    <property type="project" value="TreeGrafter"/>
</dbReference>
<dbReference type="RefSeq" id="WP_036451350.1">
    <property type="nucleotide sequence ID" value="NZ_AWQU01000047.1"/>
</dbReference>
<protein>
    <recommendedName>
        <fullName evidence="3">Ribosome-recycling factor</fullName>
        <shortName evidence="3">RRF</shortName>
    </recommendedName>
    <alternativeName>
        <fullName evidence="3">Ribosome-releasing factor</fullName>
    </alternativeName>
</protein>
<gene>
    <name evidence="3 5" type="primary">frr</name>
    <name evidence="5" type="ORF">P271_777</name>
</gene>
<dbReference type="Gene3D" id="1.10.132.20">
    <property type="entry name" value="Ribosome-recycling factor"/>
    <property type="match status" value="1"/>
</dbReference>
<comment type="function">
    <text evidence="3">Responsible for the release of ribosomes from messenger RNA at the termination of protein biosynthesis. May increase the efficiency of translation by recycling ribosomes from one round of translation to another.</text>
</comment>
<accession>A0A084U4M6</accession>
<comment type="similarity">
    <text evidence="1 3">Belongs to the RRF family.</text>
</comment>
<keyword evidence="2 3" id="KW-0648">Protein biosynthesis</keyword>
<evidence type="ECO:0000256" key="1">
    <source>
        <dbReference type="ARBA" id="ARBA00005912"/>
    </source>
</evidence>
<organism evidence="5 6">
    <name type="scientific">Malacoplasma iowae DK-CPA</name>
    <dbReference type="NCBI Taxonomy" id="1394179"/>
    <lineage>
        <taxon>Bacteria</taxon>
        <taxon>Bacillati</taxon>
        <taxon>Mycoplasmatota</taxon>
        <taxon>Mycoplasmoidales</taxon>
        <taxon>Mycoplasmoidaceae</taxon>
        <taxon>Malacoplasma</taxon>
    </lineage>
</organism>
<feature type="domain" description="Ribosome recycling factor" evidence="4">
    <location>
        <begin position="21"/>
        <end position="181"/>
    </location>
</feature>
<sequence>MEWNIFKKEFEDKANEKIEWLQSEFDKIKTGRPNPAILDSVHVEAYGAKSKIIEIANVQVVEGKQLVIKPYDKSLIQTITADILKSNLGLNPQADAELIRINFPPQTEETRKASVKKAKEFVEQAKIGIRNIRADVHKKYKNDKEVSEDLIKYFDTELDKITKAYNTKIDEAFAKKEKDLMHL</sequence>
<evidence type="ECO:0000256" key="2">
    <source>
        <dbReference type="ARBA" id="ARBA00022917"/>
    </source>
</evidence>
<dbReference type="InterPro" id="IPR002661">
    <property type="entry name" value="Ribosome_recyc_fac"/>
</dbReference>
<evidence type="ECO:0000313" key="6">
    <source>
        <dbReference type="Proteomes" id="UP000028523"/>
    </source>
</evidence>
<dbReference type="GO" id="GO:0006415">
    <property type="term" value="P:translational termination"/>
    <property type="evidence" value="ECO:0007669"/>
    <property type="project" value="UniProtKB-UniRule"/>
</dbReference>
<comment type="caution">
    <text evidence="5">The sequence shown here is derived from an EMBL/GenBank/DDBJ whole genome shotgun (WGS) entry which is preliminary data.</text>
</comment>
<dbReference type="PANTHER" id="PTHR20982:SF3">
    <property type="entry name" value="MITOCHONDRIAL RIBOSOME RECYCLING FACTOR PSEUDO 1"/>
    <property type="match status" value="1"/>
</dbReference>
<dbReference type="Proteomes" id="UP000028523">
    <property type="component" value="Unassembled WGS sequence"/>
</dbReference>
<evidence type="ECO:0000259" key="4">
    <source>
        <dbReference type="Pfam" id="PF01765"/>
    </source>
</evidence>
<name>A0A084U4M6_MALIO</name>
<dbReference type="Gene3D" id="3.30.1360.40">
    <property type="match status" value="1"/>
</dbReference>
<keyword evidence="3" id="KW-0963">Cytoplasm</keyword>
<reference evidence="5 6" key="1">
    <citation type="journal article" date="2014" name="PLoS ONE">
        <title>Reduction of Hydrogen Peroxide Accumulation and Toxicity by a Catalase from Mycoplasma iowae.</title>
        <authorList>
            <person name="Pritchard R.E."/>
            <person name="Prassinos A.J."/>
            <person name="Osborne J.D."/>
            <person name="Raviv Z."/>
            <person name="Balish M.F."/>
        </authorList>
    </citation>
    <scope>NUCLEOTIDE SEQUENCE [LARGE SCALE GENOMIC DNA]</scope>
    <source>
        <strain evidence="5 6">DK-CPA</strain>
    </source>
</reference>
<dbReference type="InterPro" id="IPR036191">
    <property type="entry name" value="RRF_sf"/>
</dbReference>
<evidence type="ECO:0000256" key="3">
    <source>
        <dbReference type="HAMAP-Rule" id="MF_00040"/>
    </source>
</evidence>